<dbReference type="AlphaFoldDB" id="A0A8E0WQZ5"/>
<evidence type="ECO:0000259" key="1">
    <source>
        <dbReference type="Pfam" id="PF09722"/>
    </source>
</evidence>
<proteinExistence type="predicted"/>
<dbReference type="Proteomes" id="UP000028135">
    <property type="component" value="Unassembled WGS sequence"/>
</dbReference>
<dbReference type="EMBL" id="JANF02000081">
    <property type="protein sequence ID" value="KER35338.1"/>
    <property type="molecule type" value="Genomic_DNA"/>
</dbReference>
<dbReference type="InterPro" id="IPR024467">
    <property type="entry name" value="Xre/MbcA/ParS-like_toxin-bd"/>
</dbReference>
<sequence>MVIPALDDEVWRTAMEVYRDEEKAREFLQRKHPMLGGRKPLDAPAEKVINLLRRAAYSG</sequence>
<dbReference type="Pfam" id="PF09722">
    <property type="entry name" value="Xre_MbcA_ParS_C"/>
    <property type="match status" value="1"/>
</dbReference>
<feature type="domain" description="Antitoxin Xre/MbcA/ParS-like toxin-binding" evidence="1">
    <location>
        <begin position="14"/>
        <end position="42"/>
    </location>
</feature>
<protein>
    <recommendedName>
        <fullName evidence="1">Antitoxin Xre/MbcA/ParS-like toxin-binding domain-containing protein</fullName>
    </recommendedName>
</protein>
<reference evidence="2 3" key="1">
    <citation type="submission" date="2014-05" db="EMBL/GenBank/DDBJ databases">
        <title>Genome Announcement of Sphingobium lucknowense F2.</title>
        <authorList>
            <person name="Lal R."/>
            <person name="Negi V."/>
            <person name="Lata P."/>
            <person name="Sangwan N."/>
            <person name="Gupta S.K."/>
            <person name="Rao D.L.N."/>
            <person name="Das S."/>
        </authorList>
    </citation>
    <scope>NUCLEOTIDE SEQUENCE [LARGE SCALE GENOMIC DNA]</scope>
    <source>
        <strain evidence="2 3">F2</strain>
    </source>
</reference>
<comment type="caution">
    <text evidence="2">The sequence shown here is derived from an EMBL/GenBank/DDBJ whole genome shotgun (WGS) entry which is preliminary data.</text>
</comment>
<evidence type="ECO:0000313" key="2">
    <source>
        <dbReference type="EMBL" id="KER35338.1"/>
    </source>
</evidence>
<organism evidence="2 3">
    <name type="scientific">Sphingobium indicum F2</name>
    <dbReference type="NCBI Taxonomy" id="1450518"/>
    <lineage>
        <taxon>Bacteria</taxon>
        <taxon>Pseudomonadati</taxon>
        <taxon>Pseudomonadota</taxon>
        <taxon>Alphaproteobacteria</taxon>
        <taxon>Sphingomonadales</taxon>
        <taxon>Sphingomonadaceae</taxon>
        <taxon>Sphingobium</taxon>
    </lineage>
</organism>
<evidence type="ECO:0000313" key="3">
    <source>
        <dbReference type="Proteomes" id="UP000028135"/>
    </source>
</evidence>
<name>A0A8E0WQZ5_9SPHN</name>
<dbReference type="RefSeq" id="WP_020818121.1">
    <property type="nucleotide sequence ID" value="NZ_JANF02000081.1"/>
</dbReference>
<gene>
    <name evidence="2" type="ORF">AL00_17330</name>
</gene>
<accession>A0A8E0WQZ5</accession>